<keyword evidence="3" id="KW-1185">Reference proteome</keyword>
<dbReference type="OrthoDB" id="10426559at2759"/>
<reference evidence="2" key="1">
    <citation type="submission" date="2021-08" db="EMBL/GenBank/DDBJ databases">
        <title>WGS assembly of Ceratopteris richardii.</title>
        <authorList>
            <person name="Marchant D.B."/>
            <person name="Chen G."/>
            <person name="Jenkins J."/>
            <person name="Shu S."/>
            <person name="Leebens-Mack J."/>
            <person name="Grimwood J."/>
            <person name="Schmutz J."/>
            <person name="Soltis P."/>
            <person name="Soltis D."/>
            <person name="Chen Z.-H."/>
        </authorList>
    </citation>
    <scope>NUCLEOTIDE SEQUENCE</scope>
    <source>
        <strain evidence="2">Whitten #5841</strain>
        <tissue evidence="2">Leaf</tissue>
    </source>
</reference>
<evidence type="ECO:0000313" key="3">
    <source>
        <dbReference type="Proteomes" id="UP000825935"/>
    </source>
</evidence>
<dbReference type="EMBL" id="CM035435">
    <property type="protein sequence ID" value="KAH7289653.1"/>
    <property type="molecule type" value="Genomic_DNA"/>
</dbReference>
<feature type="region of interest" description="Disordered" evidence="1">
    <location>
        <begin position="1"/>
        <end position="27"/>
    </location>
</feature>
<gene>
    <name evidence="2" type="ORF">KP509_30G013000</name>
</gene>
<evidence type="ECO:0000313" key="2">
    <source>
        <dbReference type="EMBL" id="KAH7289653.1"/>
    </source>
</evidence>
<evidence type="ECO:0000256" key="1">
    <source>
        <dbReference type="SAM" id="MobiDB-lite"/>
    </source>
</evidence>
<name>A0A8T2R265_CERRI</name>
<sequence length="168" mass="18968">MGSAQKEKQQMSTDVTDSARGGAGGREELYKVDGKGVPVFAQPWVELGKLEERQKWQTLAIDLMQNSLSTEIDSLRNTLDPHVPANSVPDLKEQLNKKVITTQENISHLIDQYKGFFLEEPWNECKQSRQQVSISGLLHEMQQVELGNQELHHIVGSTSEIVEVRDED</sequence>
<accession>A0A8T2R265</accession>
<comment type="caution">
    <text evidence="2">The sequence shown here is derived from an EMBL/GenBank/DDBJ whole genome shotgun (WGS) entry which is preliminary data.</text>
</comment>
<protein>
    <submittedName>
        <fullName evidence="2">Uncharacterized protein</fullName>
    </submittedName>
</protein>
<proteinExistence type="predicted"/>
<dbReference type="AlphaFoldDB" id="A0A8T2R265"/>
<organism evidence="2 3">
    <name type="scientific">Ceratopteris richardii</name>
    <name type="common">Triangle waterfern</name>
    <dbReference type="NCBI Taxonomy" id="49495"/>
    <lineage>
        <taxon>Eukaryota</taxon>
        <taxon>Viridiplantae</taxon>
        <taxon>Streptophyta</taxon>
        <taxon>Embryophyta</taxon>
        <taxon>Tracheophyta</taxon>
        <taxon>Polypodiopsida</taxon>
        <taxon>Polypodiidae</taxon>
        <taxon>Polypodiales</taxon>
        <taxon>Pteridineae</taxon>
        <taxon>Pteridaceae</taxon>
        <taxon>Parkerioideae</taxon>
        <taxon>Ceratopteris</taxon>
    </lineage>
</organism>
<dbReference type="Proteomes" id="UP000825935">
    <property type="component" value="Chromosome 30"/>
</dbReference>